<reference evidence="2 3" key="1">
    <citation type="journal article" date="2019" name="Commun. Biol.">
        <title>The bagworm genome reveals a unique fibroin gene that provides high tensile strength.</title>
        <authorList>
            <person name="Kono N."/>
            <person name="Nakamura H."/>
            <person name="Ohtoshi R."/>
            <person name="Tomita M."/>
            <person name="Numata K."/>
            <person name="Arakawa K."/>
        </authorList>
    </citation>
    <scope>NUCLEOTIDE SEQUENCE [LARGE SCALE GENOMIC DNA]</scope>
</reference>
<dbReference type="AlphaFoldDB" id="A0A4C1X0B7"/>
<sequence length="128" mass="14334">MPTRRAIISSVGTGSPLTACKPWWRCNGGNQKQSIRTLDVSICSYYLMRIILEMQHNARNSADSNFLRMVQYAGTTLPDPSSPSHSYFTSLRRSRRRASRCPNSGRYSPAAAPPARTPANCDRTNCFF</sequence>
<feature type="region of interest" description="Disordered" evidence="1">
    <location>
        <begin position="93"/>
        <end position="118"/>
    </location>
</feature>
<gene>
    <name evidence="2" type="ORF">EVAR_33364_1</name>
</gene>
<evidence type="ECO:0000256" key="1">
    <source>
        <dbReference type="SAM" id="MobiDB-lite"/>
    </source>
</evidence>
<evidence type="ECO:0000313" key="2">
    <source>
        <dbReference type="EMBL" id="GBP57121.1"/>
    </source>
</evidence>
<name>A0A4C1X0B7_EUMVA</name>
<proteinExistence type="predicted"/>
<protein>
    <submittedName>
        <fullName evidence="2">Uncharacterized protein</fullName>
    </submittedName>
</protein>
<organism evidence="2 3">
    <name type="scientific">Eumeta variegata</name>
    <name type="common">Bagworm moth</name>
    <name type="synonym">Eumeta japonica</name>
    <dbReference type="NCBI Taxonomy" id="151549"/>
    <lineage>
        <taxon>Eukaryota</taxon>
        <taxon>Metazoa</taxon>
        <taxon>Ecdysozoa</taxon>
        <taxon>Arthropoda</taxon>
        <taxon>Hexapoda</taxon>
        <taxon>Insecta</taxon>
        <taxon>Pterygota</taxon>
        <taxon>Neoptera</taxon>
        <taxon>Endopterygota</taxon>
        <taxon>Lepidoptera</taxon>
        <taxon>Glossata</taxon>
        <taxon>Ditrysia</taxon>
        <taxon>Tineoidea</taxon>
        <taxon>Psychidae</taxon>
        <taxon>Oiketicinae</taxon>
        <taxon>Eumeta</taxon>
    </lineage>
</organism>
<keyword evidence="3" id="KW-1185">Reference proteome</keyword>
<comment type="caution">
    <text evidence="2">The sequence shown here is derived from an EMBL/GenBank/DDBJ whole genome shotgun (WGS) entry which is preliminary data.</text>
</comment>
<evidence type="ECO:0000313" key="3">
    <source>
        <dbReference type="Proteomes" id="UP000299102"/>
    </source>
</evidence>
<dbReference type="EMBL" id="BGZK01000709">
    <property type="protein sequence ID" value="GBP57121.1"/>
    <property type="molecule type" value="Genomic_DNA"/>
</dbReference>
<accession>A0A4C1X0B7</accession>
<dbReference type="Proteomes" id="UP000299102">
    <property type="component" value="Unassembled WGS sequence"/>
</dbReference>